<dbReference type="GO" id="GO:0050545">
    <property type="term" value="F:sulfopyruvate decarboxylase activity"/>
    <property type="evidence" value="ECO:0007669"/>
    <property type="project" value="UniProtKB-EC"/>
</dbReference>
<keyword evidence="3" id="KW-0786">Thiamine pyrophosphate</keyword>
<dbReference type="PROSITE" id="PS00187">
    <property type="entry name" value="TPP_ENZYMES"/>
    <property type="match status" value="1"/>
</dbReference>
<evidence type="ECO:0000256" key="4">
    <source>
        <dbReference type="ARBA" id="ARBA00023239"/>
    </source>
</evidence>
<feature type="transmembrane region" description="Helical" evidence="7">
    <location>
        <begin position="42"/>
        <end position="62"/>
    </location>
</feature>
<protein>
    <recommendedName>
        <fullName evidence="5">sulfopyruvate decarboxylase</fullName>
        <ecNumber evidence="5">4.1.1.79</ecNumber>
    </recommendedName>
</protein>
<evidence type="ECO:0000256" key="3">
    <source>
        <dbReference type="ARBA" id="ARBA00023052"/>
    </source>
</evidence>
<dbReference type="SUPFAM" id="SSF52518">
    <property type="entry name" value="Thiamin diphosphate-binding fold (THDP-binding)"/>
    <property type="match status" value="1"/>
</dbReference>
<comment type="caution">
    <text evidence="9">The sequence shown here is derived from an EMBL/GenBank/DDBJ whole genome shotgun (WGS) entry which is preliminary data.</text>
</comment>
<evidence type="ECO:0000256" key="7">
    <source>
        <dbReference type="SAM" id="Phobius"/>
    </source>
</evidence>
<evidence type="ECO:0000256" key="2">
    <source>
        <dbReference type="ARBA" id="ARBA00022793"/>
    </source>
</evidence>
<dbReference type="PANTHER" id="PTHR42818:SF1">
    <property type="entry name" value="SULFOPYRUVATE DECARBOXYLASE"/>
    <property type="match status" value="1"/>
</dbReference>
<dbReference type="PANTHER" id="PTHR42818">
    <property type="entry name" value="SULFOPYRUVATE DECARBOXYLASE SUBUNIT ALPHA"/>
    <property type="match status" value="1"/>
</dbReference>
<dbReference type="InterPro" id="IPR000399">
    <property type="entry name" value="TPP-bd_CS"/>
</dbReference>
<accession>A0ABT5X750</accession>
<organism evidence="9 10">
    <name type="scientific">Candidatus Methanocrinis natronophilus</name>
    <dbReference type="NCBI Taxonomy" id="3033396"/>
    <lineage>
        <taxon>Archaea</taxon>
        <taxon>Methanobacteriati</taxon>
        <taxon>Methanobacteriota</taxon>
        <taxon>Stenosarchaea group</taxon>
        <taxon>Methanomicrobia</taxon>
        <taxon>Methanotrichales</taxon>
        <taxon>Methanotrichaceae</taxon>
        <taxon>Methanocrinis</taxon>
    </lineage>
</organism>
<dbReference type="EC" id="4.1.1.79" evidence="5"/>
<evidence type="ECO:0000256" key="6">
    <source>
        <dbReference type="ARBA" id="ARBA00048551"/>
    </source>
</evidence>
<dbReference type="InterPro" id="IPR029061">
    <property type="entry name" value="THDP-binding"/>
</dbReference>
<dbReference type="Pfam" id="PF02775">
    <property type="entry name" value="TPP_enzyme_C"/>
    <property type="match status" value="1"/>
</dbReference>
<dbReference type="InterPro" id="IPR051818">
    <property type="entry name" value="TPP_dependent_decarboxylase"/>
</dbReference>
<evidence type="ECO:0000256" key="5">
    <source>
        <dbReference type="ARBA" id="ARBA00038875"/>
    </source>
</evidence>
<keyword evidence="4 9" id="KW-0456">Lyase</keyword>
<evidence type="ECO:0000259" key="8">
    <source>
        <dbReference type="Pfam" id="PF02775"/>
    </source>
</evidence>
<keyword evidence="7" id="KW-1133">Transmembrane helix</keyword>
<sequence length="187" mass="19332">MRRIEAITIITREAESQGALLVGNIGYPSRELYAVGDRPNNFYMLGSMGLASSIGLGLALALPKRRVIAIDGDGSVLMNLGSLATIADQANENYLLVILDNGCYGSTGSQPTCTSRRSDLAAVASGAGVSEVKVATTASEVQSCMKGKGVLVIKVEIGNAEVGVIPLSPEEIMGKFMAISAPPSPSS</sequence>
<dbReference type="InterPro" id="IPR022494">
    <property type="entry name" value="Sulfopyruvate_deCO2ase_bsu"/>
</dbReference>
<dbReference type="Proteomes" id="UP001220010">
    <property type="component" value="Unassembled WGS sequence"/>
</dbReference>
<dbReference type="InterPro" id="IPR011766">
    <property type="entry name" value="TPP_enzyme_TPP-bd"/>
</dbReference>
<keyword evidence="7" id="KW-0472">Membrane</keyword>
<reference evidence="9 10" key="1">
    <citation type="submission" date="2023-03" db="EMBL/GenBank/DDBJ databases">
        <title>WGS of Methanotrichaceae archaeon Mx.</title>
        <authorList>
            <person name="Sorokin D.Y."/>
            <person name="Merkel A.Y."/>
        </authorList>
    </citation>
    <scope>NUCLEOTIDE SEQUENCE [LARGE SCALE GENOMIC DNA]</scope>
    <source>
        <strain evidence="9 10">Mx</strain>
    </source>
</reference>
<keyword evidence="7" id="KW-0812">Transmembrane</keyword>
<gene>
    <name evidence="9" type="primary">comE</name>
    <name evidence="9" type="ORF">P0O15_04950</name>
</gene>
<name>A0ABT5X750_9EURY</name>
<comment type="catalytic activity">
    <reaction evidence="6">
        <text>3-sulfopyruvate + H(+) = sulfoacetaldehyde + CO2</text>
        <dbReference type="Rhea" id="RHEA:20948"/>
        <dbReference type="ChEBI" id="CHEBI:15378"/>
        <dbReference type="ChEBI" id="CHEBI:16526"/>
        <dbReference type="ChEBI" id="CHEBI:57940"/>
        <dbReference type="ChEBI" id="CHEBI:58246"/>
        <dbReference type="EC" id="4.1.1.79"/>
    </reaction>
</comment>
<evidence type="ECO:0000313" key="9">
    <source>
        <dbReference type="EMBL" id="MDF0590523.1"/>
    </source>
</evidence>
<keyword evidence="10" id="KW-1185">Reference proteome</keyword>
<keyword evidence="1" id="KW-0174">Coenzyme M biosynthesis</keyword>
<evidence type="ECO:0000256" key="1">
    <source>
        <dbReference type="ARBA" id="ARBA00022545"/>
    </source>
</evidence>
<dbReference type="Gene3D" id="3.40.50.970">
    <property type="match status" value="1"/>
</dbReference>
<evidence type="ECO:0000313" key="10">
    <source>
        <dbReference type="Proteomes" id="UP001220010"/>
    </source>
</evidence>
<feature type="domain" description="Thiamine pyrophosphate enzyme TPP-binding" evidence="8">
    <location>
        <begin position="39"/>
        <end position="154"/>
    </location>
</feature>
<keyword evidence="2" id="KW-0210">Decarboxylase</keyword>
<dbReference type="NCBIfam" id="TIGR03846">
    <property type="entry name" value="sulfopy_beta"/>
    <property type="match status" value="1"/>
</dbReference>
<proteinExistence type="predicted"/>
<dbReference type="EMBL" id="JARFPK010000014">
    <property type="protein sequence ID" value="MDF0590523.1"/>
    <property type="molecule type" value="Genomic_DNA"/>
</dbReference>
<dbReference type="RefSeq" id="WP_316966272.1">
    <property type="nucleotide sequence ID" value="NZ_JARFPK010000014.1"/>
</dbReference>